<dbReference type="STRING" id="1850517.A8708_09830"/>
<feature type="domain" description="Amidohydrolase-related" evidence="2">
    <location>
        <begin position="3"/>
        <end position="276"/>
    </location>
</feature>
<dbReference type="Gene3D" id="3.20.20.140">
    <property type="entry name" value="Metal-dependent hydrolases"/>
    <property type="match status" value="1"/>
</dbReference>
<reference evidence="3 4" key="1">
    <citation type="submission" date="2016-05" db="EMBL/GenBank/DDBJ databases">
        <title>Paenibacillus sp. 1ZS3-15 nov., isolated from the rhizosphere soil.</title>
        <authorList>
            <person name="Zhang X.X."/>
            <person name="Zhang J."/>
        </authorList>
    </citation>
    <scope>NUCLEOTIDE SEQUENCE [LARGE SCALE GENOMIC DNA]</scope>
    <source>
        <strain evidence="3 4">1ZS3-15</strain>
    </source>
</reference>
<dbReference type="Pfam" id="PF04909">
    <property type="entry name" value="Amidohydro_2"/>
    <property type="match status" value="1"/>
</dbReference>
<dbReference type="InterPro" id="IPR006680">
    <property type="entry name" value="Amidohydro-rel"/>
</dbReference>
<dbReference type="OrthoDB" id="5450317at2"/>
<name>A0A198AQW1_9BACL</name>
<dbReference type="RefSeq" id="WP_068661845.1">
    <property type="nucleotide sequence ID" value="NZ_LYPB01000040.1"/>
</dbReference>
<organism evidence="3 4">
    <name type="scientific">Paenibacillus oryzisoli</name>
    <dbReference type="NCBI Taxonomy" id="1850517"/>
    <lineage>
        <taxon>Bacteria</taxon>
        <taxon>Bacillati</taxon>
        <taxon>Bacillota</taxon>
        <taxon>Bacilli</taxon>
        <taxon>Bacillales</taxon>
        <taxon>Paenibacillaceae</taxon>
        <taxon>Paenibacillus</taxon>
    </lineage>
</organism>
<dbReference type="InterPro" id="IPR052350">
    <property type="entry name" value="Metallo-dep_Lactonases"/>
</dbReference>
<comment type="caution">
    <text evidence="3">The sequence shown here is derived from an EMBL/GenBank/DDBJ whole genome shotgun (WGS) entry which is preliminary data.</text>
</comment>
<comment type="similarity">
    <text evidence="1">Belongs to the metallo-dependent hydrolases superfamily.</text>
</comment>
<evidence type="ECO:0000256" key="1">
    <source>
        <dbReference type="ARBA" id="ARBA00038310"/>
    </source>
</evidence>
<dbReference type="AlphaFoldDB" id="A0A198AQW1"/>
<dbReference type="Proteomes" id="UP000078454">
    <property type="component" value="Unassembled WGS sequence"/>
</dbReference>
<keyword evidence="4" id="KW-1185">Reference proteome</keyword>
<protein>
    <submittedName>
        <fullName evidence="3">Amidohydrolase</fullName>
    </submittedName>
</protein>
<evidence type="ECO:0000313" key="3">
    <source>
        <dbReference type="EMBL" id="OAS23485.1"/>
    </source>
</evidence>
<sequence length="278" mass="31839">MRIDAHQHYWKLSRGDYGWLSPELPVLYRDYLPDDLTKELIHNGITKTIAVQAAPTVEETAYLLSLCERHDTIAGVVGWLDFDSNTFQELYATLRPNPYFVGIRIMLQDIDADSYVFRPQVIANLQFLAEQQFPVDLLIKSHQFPAIVKMLERIPTLKAVIDHIGKPQIAIQEKEQWQASLVEVAAYPNIYCKLSGMVTEADHSNWKESVFTGYIRHTLDVFGGKRVMFGSDWPVCLLAASYSQVLDIVNRNLPIELTDDEKEDIFGNNASRFYNLNN</sequence>
<dbReference type="PANTHER" id="PTHR43569:SF2">
    <property type="entry name" value="AMIDOHYDROLASE-RELATED DOMAIN-CONTAINING PROTEIN"/>
    <property type="match status" value="1"/>
</dbReference>
<keyword evidence="3" id="KW-0378">Hydrolase</keyword>
<accession>A0A198AQW1</accession>
<dbReference type="SUPFAM" id="SSF51556">
    <property type="entry name" value="Metallo-dependent hydrolases"/>
    <property type="match status" value="1"/>
</dbReference>
<dbReference type="InterPro" id="IPR032466">
    <property type="entry name" value="Metal_Hydrolase"/>
</dbReference>
<dbReference type="EMBL" id="LYPB01000040">
    <property type="protein sequence ID" value="OAS23485.1"/>
    <property type="molecule type" value="Genomic_DNA"/>
</dbReference>
<gene>
    <name evidence="3" type="ORF">A8708_09830</name>
</gene>
<dbReference type="GO" id="GO:0016787">
    <property type="term" value="F:hydrolase activity"/>
    <property type="evidence" value="ECO:0007669"/>
    <property type="project" value="UniProtKB-KW"/>
</dbReference>
<evidence type="ECO:0000259" key="2">
    <source>
        <dbReference type="Pfam" id="PF04909"/>
    </source>
</evidence>
<proteinExistence type="inferred from homology"/>
<dbReference type="PANTHER" id="PTHR43569">
    <property type="entry name" value="AMIDOHYDROLASE"/>
    <property type="match status" value="1"/>
</dbReference>
<evidence type="ECO:0000313" key="4">
    <source>
        <dbReference type="Proteomes" id="UP000078454"/>
    </source>
</evidence>